<feature type="transmembrane region" description="Helical" evidence="1">
    <location>
        <begin position="54"/>
        <end position="77"/>
    </location>
</feature>
<name>A0ABT2EV77_METVO</name>
<keyword evidence="1" id="KW-1133">Transmembrane helix</keyword>
<feature type="transmembrane region" description="Helical" evidence="1">
    <location>
        <begin position="97"/>
        <end position="115"/>
    </location>
</feature>
<evidence type="ECO:0000313" key="3">
    <source>
        <dbReference type="Proteomes" id="UP001140258"/>
    </source>
</evidence>
<evidence type="ECO:0000313" key="2">
    <source>
        <dbReference type="EMBL" id="MCS3921856.1"/>
    </source>
</evidence>
<sequence>MNTFEIIAGLSAVFIIIIFLIGLILQIVLTYLGVKLAKIDTNLANITKVSLIKYIIGIIISYVPLGIFISYIVSVYINKRYFNTSWKKGLIVELPSLILGVIIIILAIIALVYSGQDIYSATMELLY</sequence>
<keyword evidence="1" id="KW-0812">Transmembrane</keyword>
<dbReference type="EMBL" id="JANUCQ010000001">
    <property type="protein sequence ID" value="MCS3921856.1"/>
    <property type="molecule type" value="Genomic_DNA"/>
</dbReference>
<gene>
    <name evidence="2" type="ORF">M2325_000529</name>
</gene>
<keyword evidence="3" id="KW-1185">Reference proteome</keyword>
<feature type="transmembrane region" description="Helical" evidence="1">
    <location>
        <begin position="6"/>
        <end position="34"/>
    </location>
</feature>
<protein>
    <submittedName>
        <fullName evidence="2">Magnesium-transporting ATPase (P-type)</fullName>
    </submittedName>
</protein>
<comment type="caution">
    <text evidence="2">The sequence shown here is derived from an EMBL/GenBank/DDBJ whole genome shotgun (WGS) entry which is preliminary data.</text>
</comment>
<evidence type="ECO:0000256" key="1">
    <source>
        <dbReference type="SAM" id="Phobius"/>
    </source>
</evidence>
<dbReference type="RefSeq" id="WP_259050733.1">
    <property type="nucleotide sequence ID" value="NZ_JANUCQ010000001.1"/>
</dbReference>
<reference evidence="2" key="1">
    <citation type="submission" date="2022-08" db="EMBL/GenBank/DDBJ databases">
        <title>Genomic Encyclopedia of Type Strains, Phase V (KMG-V): Genome sequencing to study the core and pangenomes of soil and plant-associated prokaryotes.</title>
        <authorList>
            <person name="Whitman W."/>
        </authorList>
    </citation>
    <scope>NUCLEOTIDE SEQUENCE</scope>
    <source>
        <strain evidence="2">PS</strain>
    </source>
</reference>
<organism evidence="2 3">
    <name type="scientific">Methanococcus voltae PS</name>
    <dbReference type="NCBI Taxonomy" id="523842"/>
    <lineage>
        <taxon>Archaea</taxon>
        <taxon>Methanobacteriati</taxon>
        <taxon>Methanobacteriota</taxon>
        <taxon>Methanomada group</taxon>
        <taxon>Methanococci</taxon>
        <taxon>Methanococcales</taxon>
        <taxon>Methanococcaceae</taxon>
        <taxon>Methanococcus</taxon>
    </lineage>
</organism>
<proteinExistence type="predicted"/>
<keyword evidence="1" id="KW-0472">Membrane</keyword>
<accession>A0ABT2EV77</accession>
<dbReference type="Proteomes" id="UP001140258">
    <property type="component" value="Unassembled WGS sequence"/>
</dbReference>